<dbReference type="Gene3D" id="3.55.50.10">
    <property type="entry name" value="Baseplate protein-like domains"/>
    <property type="match status" value="1"/>
</dbReference>
<accession>A0ABW0ZMF9</accession>
<dbReference type="InterPro" id="IPR006531">
    <property type="entry name" value="Gp5/Vgr_OB"/>
</dbReference>
<name>A0ABW0ZMF9_9ACTN</name>
<evidence type="ECO:0000259" key="1">
    <source>
        <dbReference type="Pfam" id="PF04717"/>
    </source>
</evidence>
<feature type="domain" description="Gp5/Type VI secretion system Vgr protein OB-fold" evidence="1">
    <location>
        <begin position="379"/>
        <end position="452"/>
    </location>
</feature>
<evidence type="ECO:0000313" key="3">
    <source>
        <dbReference type="Proteomes" id="UP001596072"/>
    </source>
</evidence>
<dbReference type="SUPFAM" id="SSF69279">
    <property type="entry name" value="Phage tail proteins"/>
    <property type="match status" value="1"/>
</dbReference>
<dbReference type="InterPro" id="IPR047702">
    <property type="entry name" value="VgrG-rel"/>
</dbReference>
<gene>
    <name evidence="2" type="ORF">ACFPQB_17185</name>
</gene>
<dbReference type="SUPFAM" id="SSF69255">
    <property type="entry name" value="gp5 N-terminal domain-like"/>
    <property type="match status" value="1"/>
</dbReference>
<dbReference type="EMBL" id="JBHSNS010000010">
    <property type="protein sequence ID" value="MFC5730659.1"/>
    <property type="molecule type" value="Genomic_DNA"/>
</dbReference>
<sequence length="588" mass="61902">MPHGEEFSNTLLVKVAGTPLPADVATQLVSSCVDGSTRVPDLFMLRFIDPGGTVLAKGGFEIGVRVELSVQNTAPGGPDPLLVGEVTALEAEVSDAGVHTIVRGLDLAHRLYRGTRVKAYLNMTASDIVRQVAQGAGLDCQVDPTPALLEHTTQAGESDWAFLARLSTQHDRLLTVSAGKLHFIRRPQAGEAPGGTDARTEPLVLQQGVNLIDLRATVTAAGQVSDVHVRGWDPGAKHEVTADAPCRTESAQLEGGTTPGQVAGKFPSPPYVVGDSRLADQAIVDSAAASLADHVAGGFAEIEGIARGNPALRAGTAVKLAGLGEPFVGRYVLTSARHDFRPQYGYRTHFTASNTSERSLFGTVQTAPDIDPRIAGVVPAVVTSVQDPEKLGRVKVKMPWLSDDYESGWCRTVHAGAGKERGLVLLPEADDEVLVCFAHGDLGHPYVLGGLFNGSDLPKDGWSHHVDGGNGQVASRAWVSRTGMRVELLEAGGDEGIEISTNNGQKVLLKQTDQRVQIVSAGPVEVTAQQDVKIDAQANVSVKAQQSVKVDGQQVEVTGLAGVTIKGPMINVEADGPLTLKGAIVRIN</sequence>
<evidence type="ECO:0000313" key="2">
    <source>
        <dbReference type="EMBL" id="MFC5730659.1"/>
    </source>
</evidence>
<dbReference type="Proteomes" id="UP001596072">
    <property type="component" value="Unassembled WGS sequence"/>
</dbReference>
<dbReference type="Gene3D" id="2.40.50.230">
    <property type="entry name" value="Gp5 N-terminal domain"/>
    <property type="match status" value="1"/>
</dbReference>
<comment type="caution">
    <text evidence="2">The sequence shown here is derived from an EMBL/GenBank/DDBJ whole genome shotgun (WGS) entry which is preliminary data.</text>
</comment>
<protein>
    <submittedName>
        <fullName evidence="2">VgrG-related protein</fullName>
    </submittedName>
</protein>
<dbReference type="Pfam" id="PF04717">
    <property type="entry name" value="Phage_base_V"/>
    <property type="match status" value="1"/>
</dbReference>
<organism evidence="2 3">
    <name type="scientific">Nocardioides vastitatis</name>
    <dbReference type="NCBI Taxonomy" id="2568655"/>
    <lineage>
        <taxon>Bacteria</taxon>
        <taxon>Bacillati</taxon>
        <taxon>Actinomycetota</taxon>
        <taxon>Actinomycetes</taxon>
        <taxon>Propionibacteriales</taxon>
        <taxon>Nocardioidaceae</taxon>
        <taxon>Nocardioides</taxon>
    </lineage>
</organism>
<dbReference type="InterPro" id="IPR037026">
    <property type="entry name" value="Vgr_OB-fold_dom_sf"/>
</dbReference>
<reference evidence="3" key="1">
    <citation type="journal article" date="2019" name="Int. J. Syst. Evol. Microbiol.">
        <title>The Global Catalogue of Microorganisms (GCM) 10K type strain sequencing project: providing services to taxonomists for standard genome sequencing and annotation.</title>
        <authorList>
            <consortium name="The Broad Institute Genomics Platform"/>
            <consortium name="The Broad Institute Genome Sequencing Center for Infectious Disease"/>
            <person name="Wu L."/>
            <person name="Ma J."/>
        </authorList>
    </citation>
    <scope>NUCLEOTIDE SEQUENCE [LARGE SCALE GENOMIC DNA]</scope>
    <source>
        <strain evidence="3">YIM 94188</strain>
    </source>
</reference>
<dbReference type="NCBIfam" id="NF033848">
    <property type="entry name" value="VgrG_rel"/>
    <property type="match status" value="1"/>
</dbReference>
<dbReference type="Pfam" id="PF05954">
    <property type="entry name" value="Phage_GPD"/>
    <property type="match status" value="1"/>
</dbReference>
<proteinExistence type="predicted"/>
<dbReference type="RefSeq" id="WP_136436341.1">
    <property type="nucleotide sequence ID" value="NZ_JBHSNS010000010.1"/>
</dbReference>
<keyword evidence="3" id="KW-1185">Reference proteome</keyword>